<comment type="catalytic activity">
    <reaction evidence="8">
        <text>L-threonyl-[protein] + ATP = O-phospho-L-threonyl-[protein] + ADP + H(+)</text>
        <dbReference type="Rhea" id="RHEA:46608"/>
        <dbReference type="Rhea" id="RHEA-COMP:11060"/>
        <dbReference type="Rhea" id="RHEA-COMP:11605"/>
        <dbReference type="ChEBI" id="CHEBI:15378"/>
        <dbReference type="ChEBI" id="CHEBI:30013"/>
        <dbReference type="ChEBI" id="CHEBI:30616"/>
        <dbReference type="ChEBI" id="CHEBI:61977"/>
        <dbReference type="ChEBI" id="CHEBI:456216"/>
        <dbReference type="EC" id="2.7.11.1"/>
    </reaction>
</comment>
<dbReference type="EMBL" id="CAOQHR010000004">
    <property type="protein sequence ID" value="CAI6332918.1"/>
    <property type="molecule type" value="Genomic_DNA"/>
</dbReference>
<dbReference type="EC" id="2.7.11.1" evidence="2"/>
<dbReference type="CDD" id="cd00180">
    <property type="entry name" value="PKc"/>
    <property type="match status" value="1"/>
</dbReference>
<feature type="compositionally biased region" description="Acidic residues" evidence="11">
    <location>
        <begin position="444"/>
        <end position="456"/>
    </location>
</feature>
<feature type="compositionally biased region" description="Basic and acidic residues" evidence="11">
    <location>
        <begin position="585"/>
        <end position="601"/>
    </location>
</feature>
<keyword evidence="3" id="KW-0723">Serine/threonine-protein kinase</keyword>
<dbReference type="PROSITE" id="PS00107">
    <property type="entry name" value="PROTEIN_KINASE_ATP"/>
    <property type="match status" value="1"/>
</dbReference>
<accession>A0A9W4UAX0</accession>
<dbReference type="Gene3D" id="1.10.510.10">
    <property type="entry name" value="Transferase(Phosphotransferase) domain 1"/>
    <property type="match status" value="1"/>
</dbReference>
<feature type="binding site" evidence="10">
    <location>
        <position position="67"/>
    </location>
    <ligand>
        <name>ATP</name>
        <dbReference type="ChEBI" id="CHEBI:30616"/>
    </ligand>
</feature>
<feature type="compositionally biased region" description="Basic and acidic residues" evidence="11">
    <location>
        <begin position="388"/>
        <end position="397"/>
    </location>
</feature>
<dbReference type="Pfam" id="PF00069">
    <property type="entry name" value="Pkinase"/>
    <property type="match status" value="1"/>
</dbReference>
<evidence type="ECO:0000256" key="1">
    <source>
        <dbReference type="ARBA" id="ARBA00010886"/>
    </source>
</evidence>
<name>A0A9W4UAX0_9PLEO</name>
<keyword evidence="5 10" id="KW-0547">Nucleotide-binding</keyword>
<dbReference type="GO" id="GO:0004674">
    <property type="term" value="F:protein serine/threonine kinase activity"/>
    <property type="evidence" value="ECO:0007669"/>
    <property type="project" value="UniProtKB-KW"/>
</dbReference>
<evidence type="ECO:0000256" key="11">
    <source>
        <dbReference type="SAM" id="MobiDB-lite"/>
    </source>
</evidence>
<evidence type="ECO:0000256" key="5">
    <source>
        <dbReference type="ARBA" id="ARBA00022741"/>
    </source>
</evidence>
<evidence type="ECO:0000256" key="8">
    <source>
        <dbReference type="ARBA" id="ARBA00047899"/>
    </source>
</evidence>
<feature type="compositionally biased region" description="Low complexity" evidence="11">
    <location>
        <begin position="566"/>
        <end position="578"/>
    </location>
</feature>
<dbReference type="PROSITE" id="PS50011">
    <property type="entry name" value="PROTEIN_KINASE_DOM"/>
    <property type="match status" value="1"/>
</dbReference>
<evidence type="ECO:0000256" key="4">
    <source>
        <dbReference type="ARBA" id="ARBA00022679"/>
    </source>
</evidence>
<feature type="compositionally biased region" description="Low complexity" evidence="11">
    <location>
        <begin position="354"/>
        <end position="371"/>
    </location>
</feature>
<dbReference type="PANTHER" id="PTHR43671:SF98">
    <property type="entry name" value="SERINE_THREONINE-PROTEIN KINASE NEK11"/>
    <property type="match status" value="1"/>
</dbReference>
<feature type="region of interest" description="Disordered" evidence="11">
    <location>
        <begin position="535"/>
        <end position="620"/>
    </location>
</feature>
<evidence type="ECO:0000256" key="3">
    <source>
        <dbReference type="ARBA" id="ARBA00022527"/>
    </source>
</evidence>
<dbReference type="Pfam" id="PF20233">
    <property type="entry name" value="DUF6590"/>
    <property type="match status" value="1"/>
</dbReference>
<feature type="region of interest" description="Disordered" evidence="11">
    <location>
        <begin position="346"/>
        <end position="499"/>
    </location>
</feature>
<dbReference type="AlphaFoldDB" id="A0A9W4UAX0"/>
<feature type="compositionally biased region" description="Basic and acidic residues" evidence="11">
    <location>
        <begin position="457"/>
        <end position="471"/>
    </location>
</feature>
<evidence type="ECO:0000256" key="9">
    <source>
        <dbReference type="ARBA" id="ARBA00048679"/>
    </source>
</evidence>
<dbReference type="PANTHER" id="PTHR43671">
    <property type="entry name" value="SERINE/THREONINE-PROTEIN KINASE NEK"/>
    <property type="match status" value="1"/>
</dbReference>
<protein>
    <recommendedName>
        <fullName evidence="2">non-specific serine/threonine protein kinase</fullName>
        <ecNumber evidence="2">2.7.11.1</ecNumber>
    </recommendedName>
</protein>
<dbReference type="SMART" id="SM00220">
    <property type="entry name" value="S_TKc"/>
    <property type="match status" value="1"/>
</dbReference>
<comment type="caution">
    <text evidence="13">The sequence shown here is derived from an EMBL/GenBank/DDBJ whole genome shotgun (WGS) entry which is preliminary data.</text>
</comment>
<organism evidence="13 14">
    <name type="scientific">Periconia digitata</name>
    <dbReference type="NCBI Taxonomy" id="1303443"/>
    <lineage>
        <taxon>Eukaryota</taxon>
        <taxon>Fungi</taxon>
        <taxon>Dikarya</taxon>
        <taxon>Ascomycota</taxon>
        <taxon>Pezizomycotina</taxon>
        <taxon>Dothideomycetes</taxon>
        <taxon>Pleosporomycetidae</taxon>
        <taxon>Pleosporales</taxon>
        <taxon>Massarineae</taxon>
        <taxon>Periconiaceae</taxon>
        <taxon>Periconia</taxon>
    </lineage>
</organism>
<evidence type="ECO:0000256" key="6">
    <source>
        <dbReference type="ARBA" id="ARBA00022777"/>
    </source>
</evidence>
<dbReference type="OrthoDB" id="4062651at2759"/>
<dbReference type="InterPro" id="IPR046497">
    <property type="entry name" value="DUF6590"/>
</dbReference>
<dbReference type="InterPro" id="IPR050660">
    <property type="entry name" value="NEK_Ser/Thr_kinase"/>
</dbReference>
<dbReference type="InterPro" id="IPR008271">
    <property type="entry name" value="Ser/Thr_kinase_AS"/>
</dbReference>
<feature type="domain" description="Protein kinase" evidence="12">
    <location>
        <begin position="38"/>
        <end position="325"/>
    </location>
</feature>
<reference evidence="13" key="1">
    <citation type="submission" date="2023-01" db="EMBL/GenBank/DDBJ databases">
        <authorList>
            <person name="Van Ghelder C."/>
            <person name="Rancurel C."/>
        </authorList>
    </citation>
    <scope>NUCLEOTIDE SEQUENCE</scope>
    <source>
        <strain evidence="13">CNCM I-4278</strain>
    </source>
</reference>
<dbReference type="InterPro" id="IPR011009">
    <property type="entry name" value="Kinase-like_dom_sf"/>
</dbReference>
<keyword evidence="14" id="KW-1185">Reference proteome</keyword>
<keyword evidence="7 10" id="KW-0067">ATP-binding</keyword>
<gene>
    <name evidence="13" type="ORF">PDIGIT_LOCUS5951</name>
</gene>
<evidence type="ECO:0000256" key="2">
    <source>
        <dbReference type="ARBA" id="ARBA00012513"/>
    </source>
</evidence>
<sequence>MLEGTMDVSGTVVASSPRTLVIEEGRDYVVERRDVIPLDAIKRLGDGHSGYVEQVKDTSTGTIYARKTIRIYHSGQDHRAKQLKVFKNEVNILRILAQNHHFVRVVTTFVEKRQLSLVIEPVADEGDLNAFLNAIRDEQEDNDTRDVEPVKFKILQKAFGCLASGLAFMHCFRVRHKDIKPQNILVHRGQVLYTDFGYSHDSNDIGRSTTAGRPDFWTERFSAPEVLAHDDRNSKSDVFSLGCVYIEILSVLDPKFEITREFCFGRDLVRLRALLEAGRAQGIDALQEDTDVLLSACISMTDEDPKGRLNASKVAESLKSCNNLFCDQCFLPPTVQALGKVEAEPKTLSGNLEPSLSESSDTTKSTKTSLTPIPPSEDEVAQHGMMKVRSEQRKEQSPTDVSPPALASKSLAIRPSPSVTHQKEEPELAALSKTPSEPDTYAGSEDEPETDPEEGSEEKSAAKRRESRQEGRNSTANPRHPPLNNPKSNSSYPAQYRRISPIQSLYEPYYQQNFNPYQSSSYSHILQPPSNPYLSYPLPQISPQPSPLGHPSSAYSGRPIHPGFKTNSSSQNTQSSTSPAVSGYDTDKSFEGPQDSRDRYYYRAPTDSYPKPHRAPAASVPYNYEKPFPVSDSLSSDDKHRMEAAWNQAQMPELLNPTVREKLPDLIEGTPDRGWYETLDTSYRMRTGPEARQFFRIGRVFSMLYGEATSETEARSGSDNDAVTLARFGQRLYSQIRRFVVVSVRHGYVNTCAMSTYSQRGVLKPGCNPSEHTVIYSQGKQPTYIEGEFQAGMIKEPIEFIPADSSVVFNPFTRLRLGKTYPIEWNVKVKDIGAVHPEHLSKLLMYWRIETVDDSEED</sequence>
<keyword evidence="6" id="KW-0418">Kinase</keyword>
<dbReference type="InterPro" id="IPR017441">
    <property type="entry name" value="Protein_kinase_ATP_BS"/>
</dbReference>
<comment type="catalytic activity">
    <reaction evidence="9">
        <text>L-seryl-[protein] + ATP = O-phospho-L-seryl-[protein] + ADP + H(+)</text>
        <dbReference type="Rhea" id="RHEA:17989"/>
        <dbReference type="Rhea" id="RHEA-COMP:9863"/>
        <dbReference type="Rhea" id="RHEA-COMP:11604"/>
        <dbReference type="ChEBI" id="CHEBI:15378"/>
        <dbReference type="ChEBI" id="CHEBI:29999"/>
        <dbReference type="ChEBI" id="CHEBI:30616"/>
        <dbReference type="ChEBI" id="CHEBI:83421"/>
        <dbReference type="ChEBI" id="CHEBI:456216"/>
        <dbReference type="EC" id="2.7.11.1"/>
    </reaction>
</comment>
<dbReference type="GO" id="GO:0005524">
    <property type="term" value="F:ATP binding"/>
    <property type="evidence" value="ECO:0007669"/>
    <property type="project" value="UniProtKB-UniRule"/>
</dbReference>
<evidence type="ECO:0000256" key="7">
    <source>
        <dbReference type="ARBA" id="ARBA00022840"/>
    </source>
</evidence>
<dbReference type="Proteomes" id="UP001152607">
    <property type="component" value="Unassembled WGS sequence"/>
</dbReference>
<evidence type="ECO:0000313" key="14">
    <source>
        <dbReference type="Proteomes" id="UP001152607"/>
    </source>
</evidence>
<proteinExistence type="inferred from homology"/>
<keyword evidence="4" id="KW-0808">Transferase</keyword>
<evidence type="ECO:0000256" key="10">
    <source>
        <dbReference type="PROSITE-ProRule" id="PRU10141"/>
    </source>
</evidence>
<dbReference type="InterPro" id="IPR000719">
    <property type="entry name" value="Prot_kinase_dom"/>
</dbReference>
<dbReference type="GO" id="GO:0005634">
    <property type="term" value="C:nucleus"/>
    <property type="evidence" value="ECO:0007669"/>
    <property type="project" value="TreeGrafter"/>
</dbReference>
<comment type="similarity">
    <text evidence="1">Belongs to the protein kinase superfamily. NEK Ser/Thr protein kinase family. NIMA subfamily.</text>
</comment>
<dbReference type="PROSITE" id="PS00108">
    <property type="entry name" value="PROTEIN_KINASE_ST"/>
    <property type="match status" value="1"/>
</dbReference>
<dbReference type="SUPFAM" id="SSF56112">
    <property type="entry name" value="Protein kinase-like (PK-like)"/>
    <property type="match status" value="1"/>
</dbReference>
<evidence type="ECO:0000259" key="12">
    <source>
        <dbReference type="PROSITE" id="PS50011"/>
    </source>
</evidence>
<dbReference type="Gene3D" id="3.30.200.20">
    <property type="entry name" value="Phosphorylase Kinase, domain 1"/>
    <property type="match status" value="1"/>
</dbReference>
<evidence type="ECO:0000313" key="13">
    <source>
        <dbReference type="EMBL" id="CAI6332918.1"/>
    </source>
</evidence>